<name>A0A5E7W502_PSEFL</name>
<gene>
    <name evidence="1" type="ORF">PS943_01546</name>
</gene>
<evidence type="ECO:0000313" key="2">
    <source>
        <dbReference type="Proteomes" id="UP000325645"/>
    </source>
</evidence>
<dbReference type="AlphaFoldDB" id="A0A5E7W502"/>
<organism evidence="1 2">
    <name type="scientific">Pseudomonas fluorescens</name>
    <dbReference type="NCBI Taxonomy" id="294"/>
    <lineage>
        <taxon>Bacteria</taxon>
        <taxon>Pseudomonadati</taxon>
        <taxon>Pseudomonadota</taxon>
        <taxon>Gammaproteobacteria</taxon>
        <taxon>Pseudomonadales</taxon>
        <taxon>Pseudomonadaceae</taxon>
        <taxon>Pseudomonas</taxon>
    </lineage>
</organism>
<proteinExistence type="predicted"/>
<evidence type="ECO:0000313" key="1">
    <source>
        <dbReference type="EMBL" id="VVQ29817.1"/>
    </source>
</evidence>
<accession>A0A5E7W502</accession>
<dbReference type="EMBL" id="CABVJH010000002">
    <property type="protein sequence ID" value="VVQ29817.1"/>
    <property type="molecule type" value="Genomic_DNA"/>
</dbReference>
<dbReference type="Proteomes" id="UP000325645">
    <property type="component" value="Unassembled WGS sequence"/>
</dbReference>
<sequence>MPLTIMYGDKLMSFAARAYPTIQPTVAQPFLSATINGDSNPRFKHSKIPEPLSFRSTSTPSLDWVDYPTGKYWRLSAGHTENGRTRSIEVVFYTKPESGSLPISLDSERVAVTYYSDPVNGTLHVGVSGTLSIQVDEFEKTLTGTFHGTFDHGGGKRRRCVPDFRRIFDR</sequence>
<reference evidence="1 2" key="1">
    <citation type="submission" date="2019-09" db="EMBL/GenBank/DDBJ databases">
        <authorList>
            <person name="Chandra G."/>
            <person name="Truman W A."/>
        </authorList>
    </citation>
    <scope>NUCLEOTIDE SEQUENCE [LARGE SCALE GENOMIC DNA]</scope>
    <source>
        <strain evidence="1">PS943</strain>
    </source>
</reference>
<protein>
    <submittedName>
        <fullName evidence="1">Uncharacterized protein</fullName>
    </submittedName>
</protein>